<dbReference type="EMBL" id="CP099556">
    <property type="protein sequence ID" value="UYF43299.1"/>
    <property type="molecule type" value="Genomic_DNA"/>
</dbReference>
<name>A0A1V9VCS4_9BACT</name>
<dbReference type="InterPro" id="IPR020103">
    <property type="entry name" value="PsdUridine_synth_cat_dom_sf"/>
</dbReference>
<dbReference type="InterPro" id="IPR050343">
    <property type="entry name" value="RsuA_PseudoU_synthase"/>
</dbReference>
<evidence type="ECO:0000256" key="2">
    <source>
        <dbReference type="ARBA" id="ARBA00023235"/>
    </source>
</evidence>
<gene>
    <name evidence="6" type="ORF">AS859_03155</name>
    <name evidence="7" type="ORF">NGX11_10440</name>
</gene>
<dbReference type="Gene3D" id="3.30.70.580">
    <property type="entry name" value="Pseudouridine synthase I, catalytic domain, N-terminal subdomain"/>
    <property type="match status" value="1"/>
</dbReference>
<keyword evidence="3" id="KW-0694">RNA-binding</keyword>
<dbReference type="PROSITE" id="PS50889">
    <property type="entry name" value="S4"/>
    <property type="match status" value="1"/>
</dbReference>
<dbReference type="GO" id="GO:0000455">
    <property type="term" value="P:enzyme-directed rRNA pseudouridine synthesis"/>
    <property type="evidence" value="ECO:0007669"/>
    <property type="project" value="UniProtKB-ARBA"/>
</dbReference>
<comment type="similarity">
    <text evidence="1 4">Belongs to the pseudouridine synthase RsuA family.</text>
</comment>
<dbReference type="SUPFAM" id="SSF55120">
    <property type="entry name" value="Pseudouridine synthase"/>
    <property type="match status" value="1"/>
</dbReference>
<dbReference type="PROSITE" id="PS01149">
    <property type="entry name" value="PSI_RSU"/>
    <property type="match status" value="1"/>
</dbReference>
<dbReference type="EC" id="5.4.99.-" evidence="4"/>
<evidence type="ECO:0000256" key="1">
    <source>
        <dbReference type="ARBA" id="ARBA00008348"/>
    </source>
</evidence>
<dbReference type="NCBIfam" id="TIGR00093">
    <property type="entry name" value="pseudouridine synthase"/>
    <property type="match status" value="1"/>
</dbReference>
<protein>
    <recommendedName>
        <fullName evidence="4">Pseudouridine synthase</fullName>
        <ecNumber evidence="4">5.4.99.-</ecNumber>
    </recommendedName>
</protein>
<dbReference type="Gene3D" id="3.10.290.10">
    <property type="entry name" value="RNA-binding S4 domain"/>
    <property type="match status" value="1"/>
</dbReference>
<evidence type="ECO:0000256" key="4">
    <source>
        <dbReference type="RuleBase" id="RU003887"/>
    </source>
</evidence>
<dbReference type="PANTHER" id="PTHR47683:SF2">
    <property type="entry name" value="RNA-BINDING S4 DOMAIN-CONTAINING PROTEIN"/>
    <property type="match status" value="1"/>
</dbReference>
<proteinExistence type="inferred from homology"/>
<evidence type="ECO:0000313" key="7">
    <source>
        <dbReference type="EMBL" id="UYF43299.1"/>
    </source>
</evidence>
<evidence type="ECO:0000259" key="5">
    <source>
        <dbReference type="SMART" id="SM00363"/>
    </source>
</evidence>
<dbReference type="InterPro" id="IPR006145">
    <property type="entry name" value="PsdUridine_synth_RsuA/RluA"/>
</dbReference>
<reference evidence="7" key="2">
    <citation type="journal article" date="2022" name="Front. Microbiol.">
        <title>Species classification and novel plasmid identifications in Arcobacter cryaerophilus and Arcobacter cryaerophilus-like organisms.</title>
        <authorList>
            <person name="Zhou G."/>
            <person name="Wang M."/>
            <person name="Wang H."/>
            <person name="Chen X."/>
            <person name="Gu Y."/>
            <person name="Shao Z."/>
            <person name="Zhang J."/>
            <person name="Zhang M."/>
        </authorList>
    </citation>
    <scope>NUCLEOTIDE SEQUENCE</scope>
    <source>
        <strain evidence="7">ICDCAC48</strain>
    </source>
</reference>
<dbReference type="Pfam" id="PF01479">
    <property type="entry name" value="S4"/>
    <property type="match status" value="1"/>
</dbReference>
<reference evidence="6 8" key="1">
    <citation type="submission" date="2017-04" db="EMBL/GenBank/DDBJ databases">
        <title>Accumulation and expression of multiple antibiotic resistance genes in Arcobacter cryaerophilus that thrives in sewage.</title>
        <authorList>
            <person name="Millar J.A."/>
            <person name="Raghavan R."/>
        </authorList>
    </citation>
    <scope>NUCLEOTIDE SEQUENCE [LARGE SCALE GENOMIC DNA]</scope>
    <source>
        <strain evidence="6 8">AZT-1</strain>
    </source>
</reference>
<dbReference type="InterPro" id="IPR000748">
    <property type="entry name" value="PsdUridine_synth_RsuA/RluB/E/F"/>
</dbReference>
<dbReference type="PANTHER" id="PTHR47683">
    <property type="entry name" value="PSEUDOURIDINE SYNTHASE FAMILY PROTEIN-RELATED"/>
    <property type="match status" value="1"/>
</dbReference>
<dbReference type="CDD" id="cd00165">
    <property type="entry name" value="S4"/>
    <property type="match status" value="1"/>
</dbReference>
<dbReference type="SMART" id="SM00363">
    <property type="entry name" value="S4"/>
    <property type="match status" value="1"/>
</dbReference>
<dbReference type="EMBL" id="LNTC01000023">
    <property type="protein sequence ID" value="OQR41876.1"/>
    <property type="molecule type" value="Genomic_DNA"/>
</dbReference>
<dbReference type="Pfam" id="PF00849">
    <property type="entry name" value="PseudoU_synth_2"/>
    <property type="match status" value="1"/>
</dbReference>
<evidence type="ECO:0000313" key="8">
    <source>
        <dbReference type="Proteomes" id="UP000192599"/>
    </source>
</evidence>
<dbReference type="SUPFAM" id="SSF55174">
    <property type="entry name" value="Alpha-L RNA-binding motif"/>
    <property type="match status" value="1"/>
</dbReference>
<feature type="domain" description="RNA-binding S4" evidence="5">
    <location>
        <begin position="26"/>
        <end position="84"/>
    </location>
</feature>
<dbReference type="Proteomes" id="UP001164100">
    <property type="component" value="Chromosome"/>
</dbReference>
<dbReference type="RefSeq" id="WP_066219539.1">
    <property type="nucleotide sequence ID" value="NZ_CP060264.1"/>
</dbReference>
<dbReference type="Gene3D" id="3.30.70.1560">
    <property type="entry name" value="Alpha-L RNA-binding motif"/>
    <property type="match status" value="1"/>
</dbReference>
<dbReference type="InterPro" id="IPR042092">
    <property type="entry name" value="PsdUridine_s_RsuA/RluB/E/F_cat"/>
</dbReference>
<sequence>MKNETRKEQKKDTKKPEVRTRAVEELRLNKFISHNSNYSRREADALIAEGKVKVNNRVITDLATKVKVSDKVEIGKKIIKEDKERMYTVIVYNKPKGELVTKSDPQGRKTIYDGLDSKYKHFNSVGRLDYASEGVLLLSDSVNVVNALMHSNLERVYKVKVSGPISPKIEMAMQKGLEIDDATKGAYKKTKIKSMNFAPFLAYDIQTNGEKISKIKVVISEGKNRELRRFFGYFGLDVMDLKRVEYGGVSLNNLPTGKTRFLTKDEYKNLRIFLNEEDDRLS</sequence>
<accession>A0A1V9VCS4</accession>
<dbReference type="InterPro" id="IPR020094">
    <property type="entry name" value="TruA/RsuA/RluB/E/F_N"/>
</dbReference>
<dbReference type="GO" id="GO:0003723">
    <property type="term" value="F:RNA binding"/>
    <property type="evidence" value="ECO:0007669"/>
    <property type="project" value="UniProtKB-KW"/>
</dbReference>
<dbReference type="InterPro" id="IPR036986">
    <property type="entry name" value="S4_RNA-bd_sf"/>
</dbReference>
<evidence type="ECO:0000313" key="6">
    <source>
        <dbReference type="EMBL" id="OQR41876.1"/>
    </source>
</evidence>
<evidence type="ECO:0000256" key="3">
    <source>
        <dbReference type="PROSITE-ProRule" id="PRU00182"/>
    </source>
</evidence>
<dbReference type="InterPro" id="IPR018496">
    <property type="entry name" value="PsdUridine_synth_RsuA/RluB_CS"/>
</dbReference>
<dbReference type="InterPro" id="IPR002942">
    <property type="entry name" value="S4_RNA-bd"/>
</dbReference>
<dbReference type="Proteomes" id="UP000192599">
    <property type="component" value="Unassembled WGS sequence"/>
</dbReference>
<dbReference type="AlphaFoldDB" id="A0A1V9VCS4"/>
<dbReference type="GO" id="GO:0120159">
    <property type="term" value="F:rRNA pseudouridine synthase activity"/>
    <property type="evidence" value="ECO:0007669"/>
    <property type="project" value="UniProtKB-ARBA"/>
</dbReference>
<organism evidence="6 8">
    <name type="scientific">Aliarcobacter cryaerophilus</name>
    <dbReference type="NCBI Taxonomy" id="28198"/>
    <lineage>
        <taxon>Bacteria</taxon>
        <taxon>Pseudomonadati</taxon>
        <taxon>Campylobacterota</taxon>
        <taxon>Epsilonproteobacteria</taxon>
        <taxon>Campylobacterales</taxon>
        <taxon>Arcobacteraceae</taxon>
        <taxon>Aliarcobacter</taxon>
    </lineage>
</organism>
<keyword evidence="2 4" id="KW-0413">Isomerase</keyword>